<evidence type="ECO:0008006" key="4">
    <source>
        <dbReference type="Google" id="ProtNLM"/>
    </source>
</evidence>
<dbReference type="EMBL" id="JBFXLU010000220">
    <property type="protein sequence ID" value="KAL2834619.1"/>
    <property type="molecule type" value="Genomic_DNA"/>
</dbReference>
<accession>A0ABR4J3R4</accession>
<dbReference type="Proteomes" id="UP001610446">
    <property type="component" value="Unassembled WGS sequence"/>
</dbReference>
<evidence type="ECO:0000313" key="3">
    <source>
        <dbReference type="Proteomes" id="UP001610446"/>
    </source>
</evidence>
<proteinExistence type="predicted"/>
<evidence type="ECO:0000313" key="2">
    <source>
        <dbReference type="EMBL" id="KAL2834619.1"/>
    </source>
</evidence>
<protein>
    <recommendedName>
        <fullName evidence="4">B box-type domain-containing protein</fullName>
    </recommendedName>
</protein>
<gene>
    <name evidence="2" type="ORF">BJY01DRAFT_224287</name>
</gene>
<organism evidence="2 3">
    <name type="scientific">Aspergillus pseudoustus</name>
    <dbReference type="NCBI Taxonomy" id="1810923"/>
    <lineage>
        <taxon>Eukaryota</taxon>
        <taxon>Fungi</taxon>
        <taxon>Dikarya</taxon>
        <taxon>Ascomycota</taxon>
        <taxon>Pezizomycotina</taxon>
        <taxon>Eurotiomycetes</taxon>
        <taxon>Eurotiomycetidae</taxon>
        <taxon>Eurotiales</taxon>
        <taxon>Aspergillaceae</taxon>
        <taxon>Aspergillus</taxon>
        <taxon>Aspergillus subgen. Nidulantes</taxon>
    </lineage>
</organism>
<name>A0ABR4J3R4_9EURO</name>
<comment type="caution">
    <text evidence="2">The sequence shown here is derived from an EMBL/GenBank/DDBJ whole genome shotgun (WGS) entry which is preliminary data.</text>
</comment>
<sequence length="441" mass="47776">MTTDLSLTAAKNLFLNRSAKTINAILEKEKYNLRNRSMKLPAPQTWADTDDSEDYMPTASMAAHSAPVLSKKKNAPKKRRKKKAESDDAAAGSSASESADRVTTDNSFVASLPMLLDNDGEEGEGQDMMEVDVAEGAGSLQVAETEKENIAKDNEGVVEGNVAVDDSSALATDDQPLAELERSTIKGGAEGTEEGNPALARSPAPREIEAKEEIKRQSTPPPVSQEEAEIMTPVVNPGTKEVEEATPEPTTLEISTSFAHPITFNHIPNEDGSDPCHFCSDFAYGIVGLGKRVVEVVDLGDGRYDEIRNGHSQDGRQPSRVCSNCVQRRLRVVKCSSHHALPLQGVSPESFDFRAAYDSLIPVVGQKRSAKNPWCSLCPTPAFFQCRCGLMLCEECEIIERALGGDLSRVVAMIQTNDEDGTRADVEFILPGSQLEKQHAS</sequence>
<feature type="compositionally biased region" description="Basic residues" evidence="1">
    <location>
        <begin position="70"/>
        <end position="83"/>
    </location>
</feature>
<keyword evidence="3" id="KW-1185">Reference proteome</keyword>
<reference evidence="2 3" key="1">
    <citation type="submission" date="2024-07" db="EMBL/GenBank/DDBJ databases">
        <title>Section-level genome sequencing and comparative genomics of Aspergillus sections Usti and Cavernicolus.</title>
        <authorList>
            <consortium name="Lawrence Berkeley National Laboratory"/>
            <person name="Nybo J.L."/>
            <person name="Vesth T.C."/>
            <person name="Theobald S."/>
            <person name="Frisvad J.C."/>
            <person name="Larsen T.O."/>
            <person name="Kjaerboelling I."/>
            <person name="Rothschild-Mancinelli K."/>
            <person name="Lyhne E.K."/>
            <person name="Kogle M.E."/>
            <person name="Barry K."/>
            <person name="Clum A."/>
            <person name="Na H."/>
            <person name="Ledsgaard L."/>
            <person name="Lin J."/>
            <person name="Lipzen A."/>
            <person name="Kuo A."/>
            <person name="Riley R."/>
            <person name="Mondo S."/>
            <person name="Labutti K."/>
            <person name="Haridas S."/>
            <person name="Pangalinan J."/>
            <person name="Salamov A.A."/>
            <person name="Simmons B.A."/>
            <person name="Magnuson J.K."/>
            <person name="Chen J."/>
            <person name="Drula E."/>
            <person name="Henrissat B."/>
            <person name="Wiebenga A."/>
            <person name="Lubbers R.J."/>
            <person name="Gomes A.C."/>
            <person name="Makela M.R."/>
            <person name="Stajich J."/>
            <person name="Grigoriev I.V."/>
            <person name="Mortensen U.H."/>
            <person name="De Vries R.P."/>
            <person name="Baker S.E."/>
            <person name="Andersen M.R."/>
        </authorList>
    </citation>
    <scope>NUCLEOTIDE SEQUENCE [LARGE SCALE GENOMIC DNA]</scope>
    <source>
        <strain evidence="2 3">CBS 123904</strain>
    </source>
</reference>
<feature type="region of interest" description="Disordered" evidence="1">
    <location>
        <begin position="184"/>
        <end position="205"/>
    </location>
</feature>
<evidence type="ECO:0000256" key="1">
    <source>
        <dbReference type="SAM" id="MobiDB-lite"/>
    </source>
</evidence>
<feature type="region of interest" description="Disordered" evidence="1">
    <location>
        <begin position="38"/>
        <end position="104"/>
    </location>
</feature>